<organism evidence="1 2">
    <name type="scientific">Zarea fungicola</name>
    <dbReference type="NCBI Taxonomy" id="93591"/>
    <lineage>
        <taxon>Eukaryota</taxon>
        <taxon>Fungi</taxon>
        <taxon>Dikarya</taxon>
        <taxon>Ascomycota</taxon>
        <taxon>Pezizomycotina</taxon>
        <taxon>Sordariomycetes</taxon>
        <taxon>Hypocreomycetidae</taxon>
        <taxon>Hypocreales</taxon>
        <taxon>Cordycipitaceae</taxon>
        <taxon>Zarea</taxon>
    </lineage>
</organism>
<comment type="caution">
    <text evidence="1">The sequence shown here is derived from an EMBL/GenBank/DDBJ whole genome shotgun (WGS) entry which is preliminary data.</text>
</comment>
<gene>
    <name evidence="1" type="ORF">NQ176_g7515</name>
</gene>
<accession>A0ACC1N030</accession>
<evidence type="ECO:0000313" key="1">
    <source>
        <dbReference type="EMBL" id="KAJ2971808.1"/>
    </source>
</evidence>
<protein>
    <submittedName>
        <fullName evidence="1">Uncharacterized protein</fullName>
    </submittedName>
</protein>
<sequence length="870" mass="96973">MAKLHPFLVENESTSLVHSLEAFAGKLNYAKSKRHMSPYGDMMASPASTAAYLIFSPTWDVEAEQYLRAVVNSASAGQGTGRVPNVYPTTVFEVCWGVTTLIESGFSKDELGHENLAKVKEFLLNALTKQNGTIGFAPDRLPDADDTAVALSTLQLLGEDMDLVPLFERFEDATHFFTFKGERNPSFSANCNVLLCLLRRANVFCYGAKIAKAAQFLADFYYENPAKDKWNESTQYPLMLLAQAFTLLLLCSHERKLDLSQLPARLLEEQCPVILIDIVRCLFDGQCSDGSWASKREPTSYALLALASMRKLPWIKSIADELHCRVQRARQYLVQARDDWSRGEHVWIGKVAYSLSNLSLVYCMAAVKAADASMVDAHPESDCFGIPYEEVASGAAFLSRVPTSSRYPKWKLELLILQALQFVPRLRKSVNTLALGSVRDKTLQCIAFTWIAASDLVAAVPIDTRWQMMLIYLVSQQFDDCIELMGQKPRPVLDHAKRTVLEYFSNHSNQEKNDQDEVDSEKPAHRTIPQQGDATWAEALIIRYVEYLLQHPKVVPNAGWLRSWLHKHLQRTLLANLHHLEDSLRLARKDNCHPGSDVELSDTFFDWTRGKASYAAYIQSSFAFYLCILDMPEKSSLSYTVARLLNDVGGFARDNKNSQLNSIHLVLASTKSCDPGPNRPGAIEEQAKNEILRVAEYERACTESSMSTLSLFLDARLANAIQAYIDVIEFNGQIYMTEDIGSSITIATGDAHKVLDVTYASVNSGALHVMSNSYKCKIVPHLQDSKMENQHAAATAAMMLVTSATNINGMLRMRCIADVPTTPALFRAADCWMVAYVAGDTRKTASTSHEQHPAAAEYHGSMSRSISNSI</sequence>
<evidence type="ECO:0000313" key="2">
    <source>
        <dbReference type="Proteomes" id="UP001143910"/>
    </source>
</evidence>
<keyword evidence="2" id="KW-1185">Reference proteome</keyword>
<reference evidence="1" key="1">
    <citation type="submission" date="2022-08" db="EMBL/GenBank/DDBJ databases">
        <title>Genome Sequence of Lecanicillium fungicola.</title>
        <authorList>
            <person name="Buettner E."/>
        </authorList>
    </citation>
    <scope>NUCLEOTIDE SEQUENCE</scope>
    <source>
        <strain evidence="1">Babe33</strain>
    </source>
</reference>
<proteinExistence type="predicted"/>
<dbReference type="Proteomes" id="UP001143910">
    <property type="component" value="Unassembled WGS sequence"/>
</dbReference>
<name>A0ACC1N030_9HYPO</name>
<dbReference type="EMBL" id="JANJQO010001266">
    <property type="protein sequence ID" value="KAJ2971808.1"/>
    <property type="molecule type" value="Genomic_DNA"/>
</dbReference>